<comment type="similarity">
    <text evidence="1">Belongs to the NPR2 family.</text>
</comment>
<reference evidence="3 4" key="1">
    <citation type="submission" date="2017-03" db="EMBL/GenBank/DDBJ databases">
        <title>Genomes of endolithic fungi from Antarctica.</title>
        <authorList>
            <person name="Coleine C."/>
            <person name="Masonjones S."/>
            <person name="Stajich J.E."/>
        </authorList>
    </citation>
    <scope>NUCLEOTIDE SEQUENCE [LARGE SCALE GENOMIC DNA]</scope>
    <source>
        <strain evidence="3 4">CCFEE 6315</strain>
    </source>
</reference>
<dbReference type="GO" id="GO:0005096">
    <property type="term" value="F:GTPase activator activity"/>
    <property type="evidence" value="ECO:0007669"/>
    <property type="project" value="TreeGrafter"/>
</dbReference>
<dbReference type="OrthoDB" id="338854at2759"/>
<dbReference type="GO" id="GO:1990130">
    <property type="term" value="C:GATOR1 complex"/>
    <property type="evidence" value="ECO:0007669"/>
    <property type="project" value="TreeGrafter"/>
</dbReference>
<dbReference type="InterPro" id="IPR009348">
    <property type="entry name" value="NPR2-like"/>
</dbReference>
<protein>
    <recommendedName>
        <fullName evidence="5">Nitrogen permease regulator 2</fullName>
    </recommendedName>
</protein>
<dbReference type="EMBL" id="NAJL01000003">
    <property type="protein sequence ID" value="TKA33196.1"/>
    <property type="molecule type" value="Genomic_DNA"/>
</dbReference>
<dbReference type="GO" id="GO:0010508">
    <property type="term" value="P:positive regulation of autophagy"/>
    <property type="evidence" value="ECO:0007669"/>
    <property type="project" value="TreeGrafter"/>
</dbReference>
<evidence type="ECO:0000256" key="1">
    <source>
        <dbReference type="ARBA" id="ARBA00008433"/>
    </source>
</evidence>
<dbReference type="AlphaFoldDB" id="A0A4U0UF09"/>
<dbReference type="PANTHER" id="PTHR12991:SF10">
    <property type="entry name" value="GATOR COMPLEX PROTEIN NPRL2"/>
    <property type="match status" value="1"/>
</dbReference>
<sequence>MLKAVFYARFHLINGPSIIHQYPQGSVIPQADHSGPSAPLLSFSDISAYIIPPYELCNQSLSICTNGHRVLGFPISLEDVKYDRNRFTFSVCFVLDEQADPQPWEQAVKKTAACFQALEEEDGLLQAEEELSGLKWAGDDGYPADDVGIVHTLLAAIVQDMNAYRETCIRIDDTHVLNLRLTQPRPAPPKVHPWQVPLLIRALPSPEEWTWDLTLQRIHPHLNGVNPIQRIAETADVELKLVQRAIRELLYYDRVVLLDLFHYQAIYALTPDFTDFVADHAMQRECLDYILTGPAPAPAPAPTPTQPQPKTFTPQTLIDLYCALSPGLTLRDFLLLPLSQPHFQNAKTKTPQFDIRRFITFGTIKGFVRRIHKHALAISTTNTTTTSPPHAPDNSTPSTSPTKPRPKLPASHVPSNEALVKEFDRAWRKAALSSGWATPPSVLPPSPAPIGAAEANNSYDSAEAAREHDSDEKLAKFLDGKHCLDEMCMALRMSERKVVERMRSGRFGEVVLFNK</sequence>
<feature type="region of interest" description="Disordered" evidence="2">
    <location>
        <begin position="379"/>
        <end position="415"/>
    </location>
</feature>
<keyword evidence="4" id="KW-1185">Reference proteome</keyword>
<accession>A0A4U0UF09</accession>
<feature type="region of interest" description="Disordered" evidence="2">
    <location>
        <begin position="438"/>
        <end position="459"/>
    </location>
</feature>
<organism evidence="3 4">
    <name type="scientific">Salinomyces thailandicus</name>
    <dbReference type="NCBI Taxonomy" id="706561"/>
    <lineage>
        <taxon>Eukaryota</taxon>
        <taxon>Fungi</taxon>
        <taxon>Dikarya</taxon>
        <taxon>Ascomycota</taxon>
        <taxon>Pezizomycotina</taxon>
        <taxon>Dothideomycetes</taxon>
        <taxon>Dothideomycetidae</taxon>
        <taxon>Mycosphaerellales</taxon>
        <taxon>Teratosphaeriaceae</taxon>
        <taxon>Salinomyces</taxon>
    </lineage>
</organism>
<dbReference type="Proteomes" id="UP000308549">
    <property type="component" value="Unassembled WGS sequence"/>
</dbReference>
<gene>
    <name evidence="3" type="ORF">B0A50_00749</name>
</gene>
<proteinExistence type="inferred from homology"/>
<dbReference type="Pfam" id="PF06218">
    <property type="entry name" value="NPR2"/>
    <property type="match status" value="1"/>
</dbReference>
<name>A0A4U0UF09_9PEZI</name>
<evidence type="ECO:0008006" key="5">
    <source>
        <dbReference type="Google" id="ProtNLM"/>
    </source>
</evidence>
<evidence type="ECO:0000256" key="2">
    <source>
        <dbReference type="SAM" id="MobiDB-lite"/>
    </source>
</evidence>
<dbReference type="GO" id="GO:1904262">
    <property type="term" value="P:negative regulation of TORC1 signaling"/>
    <property type="evidence" value="ECO:0007669"/>
    <property type="project" value="TreeGrafter"/>
</dbReference>
<evidence type="ECO:0000313" key="4">
    <source>
        <dbReference type="Proteomes" id="UP000308549"/>
    </source>
</evidence>
<dbReference type="PANTHER" id="PTHR12991">
    <property type="entry name" value="NITROGEN PERMEASE REGULATOR 2/TUMOR SUPPRESSOR CANDIDATE 4"/>
    <property type="match status" value="1"/>
</dbReference>
<comment type="caution">
    <text evidence="3">The sequence shown here is derived from an EMBL/GenBank/DDBJ whole genome shotgun (WGS) entry which is preliminary data.</text>
</comment>
<evidence type="ECO:0000313" key="3">
    <source>
        <dbReference type="EMBL" id="TKA33196.1"/>
    </source>
</evidence>
<dbReference type="GO" id="GO:0005774">
    <property type="term" value="C:vacuolar membrane"/>
    <property type="evidence" value="ECO:0007669"/>
    <property type="project" value="TreeGrafter"/>
</dbReference>